<dbReference type="RefSeq" id="WP_166126343.1">
    <property type="nucleotide sequence ID" value="NZ_JAANOQ010000003.1"/>
</dbReference>
<reference evidence="1 2" key="1">
    <citation type="submission" date="2020-08" db="EMBL/GenBank/DDBJ databases">
        <title>Description of novel Flavobacterium F-408 isolate.</title>
        <authorList>
            <person name="Saticioglu I.B."/>
            <person name="Duman M."/>
            <person name="Altun S."/>
        </authorList>
    </citation>
    <scope>NUCLEOTIDE SEQUENCE [LARGE SCALE GENOMIC DNA]</scope>
    <source>
        <strain evidence="1 2">F-408</strain>
    </source>
</reference>
<gene>
    <name evidence="1" type="ORF">H8R27_05575</name>
</gene>
<sequence length="580" mass="69189">MVGHLVKYTKFYSEPIPENPIELLFDIPKEELIVTISAINAYLKPIYNSFFDDSRTTQIDCIRVLFLDTQNPFHHSHSKDIIIKYKNEFQENYNLFSRVTCLYALQEIINHNEFVEETPEYTFDLRERIFKFLLICNDKILTADENYKEDDYEKLGDDFFEFFMFRELHHNQYNEASNSVNSFYKSWSLFEALINDDFFGSHFKNYLIDVFGTDDINEFFKKQIWSYFKSYDDNLKFNYLNVPIEETEALKILDKLSERQIIDIPPANDLRIFDFLQIKKSPLFRKEENDGKNIISFVVMDNILFVEKTYSLLINDFWFDYLKDKEICNRKDWGNFIGASYFEPFLEKIFNVAFSNKPNYTIRSTDALKFTINGNSIEYADFYIREKQNIILAEAKSNYLPMVNGYKTVLTFEDYKALDLKKFYKDYGLTQLAEKTIKEFHKYKSLIDDDGFNYNRKVQLYPLLIVNDPIFSSSYSSFVFKRKFDEMLDNEGINKKSKEHNIKPLSIINVSELLEIEQSLEENEINIFNILDLLFSMSDIKNKGNAKDYNFLRTITHVIQRKVEKDKLIPERVKHLKWLE</sequence>
<accession>A0ABR7IX61</accession>
<protein>
    <recommendedName>
        <fullName evidence="3">DUF2357 domain-containing protein</fullName>
    </recommendedName>
</protein>
<dbReference type="EMBL" id="JACRUN010000002">
    <property type="protein sequence ID" value="MBC5834352.1"/>
    <property type="molecule type" value="Genomic_DNA"/>
</dbReference>
<organism evidence="1 2">
    <name type="scientific">Flavobacterium bernardetii</name>
    <dbReference type="NCBI Taxonomy" id="2813823"/>
    <lineage>
        <taxon>Bacteria</taxon>
        <taxon>Pseudomonadati</taxon>
        <taxon>Bacteroidota</taxon>
        <taxon>Flavobacteriia</taxon>
        <taxon>Flavobacteriales</taxon>
        <taxon>Flavobacteriaceae</taxon>
        <taxon>Flavobacterium</taxon>
    </lineage>
</organism>
<comment type="caution">
    <text evidence="1">The sequence shown here is derived from an EMBL/GenBank/DDBJ whole genome shotgun (WGS) entry which is preliminary data.</text>
</comment>
<evidence type="ECO:0008006" key="3">
    <source>
        <dbReference type="Google" id="ProtNLM"/>
    </source>
</evidence>
<proteinExistence type="predicted"/>
<name>A0ABR7IX61_9FLAO</name>
<dbReference type="Proteomes" id="UP000605990">
    <property type="component" value="Unassembled WGS sequence"/>
</dbReference>
<evidence type="ECO:0000313" key="1">
    <source>
        <dbReference type="EMBL" id="MBC5834352.1"/>
    </source>
</evidence>
<keyword evidence="2" id="KW-1185">Reference proteome</keyword>
<evidence type="ECO:0000313" key="2">
    <source>
        <dbReference type="Proteomes" id="UP000605990"/>
    </source>
</evidence>